<dbReference type="EMBL" id="CP144530">
    <property type="protein sequence ID" value="WWC58076.1"/>
    <property type="molecule type" value="Genomic_DNA"/>
</dbReference>
<evidence type="ECO:0000256" key="1">
    <source>
        <dbReference type="SAM" id="Coils"/>
    </source>
</evidence>
<organism evidence="4 5">
    <name type="scientific">Kwoniella dejecticola CBS 10117</name>
    <dbReference type="NCBI Taxonomy" id="1296121"/>
    <lineage>
        <taxon>Eukaryota</taxon>
        <taxon>Fungi</taxon>
        <taxon>Dikarya</taxon>
        <taxon>Basidiomycota</taxon>
        <taxon>Agaricomycotina</taxon>
        <taxon>Tremellomycetes</taxon>
        <taxon>Tremellales</taxon>
        <taxon>Cryptococcaceae</taxon>
        <taxon>Kwoniella</taxon>
    </lineage>
</organism>
<feature type="compositionally biased region" description="Low complexity" evidence="2">
    <location>
        <begin position="196"/>
        <end position="220"/>
    </location>
</feature>
<reference evidence="4" key="2">
    <citation type="submission" date="2024-02" db="EMBL/GenBank/DDBJ databases">
        <title>Comparative genomics of Cryptococcus and Kwoniella reveals pathogenesis evolution and contrasting modes of karyotype evolution via chromosome fusion or intercentromeric recombination.</title>
        <authorList>
            <person name="Coelho M.A."/>
            <person name="David-Palma M."/>
            <person name="Shea T."/>
            <person name="Bowers K."/>
            <person name="McGinley-Smith S."/>
            <person name="Mohammad A.W."/>
            <person name="Gnirke A."/>
            <person name="Yurkov A.M."/>
            <person name="Nowrousian M."/>
            <person name="Sun S."/>
            <person name="Cuomo C.A."/>
            <person name="Heitman J."/>
        </authorList>
    </citation>
    <scope>NUCLEOTIDE SEQUENCE</scope>
    <source>
        <strain evidence="4">CBS 10117</strain>
    </source>
</reference>
<feature type="compositionally biased region" description="Acidic residues" evidence="2">
    <location>
        <begin position="461"/>
        <end position="473"/>
    </location>
</feature>
<dbReference type="Pfam" id="PF10650">
    <property type="entry name" value="zf-C3H1"/>
    <property type="match status" value="1"/>
</dbReference>
<reference evidence="4" key="1">
    <citation type="submission" date="2013-07" db="EMBL/GenBank/DDBJ databases">
        <authorList>
            <consortium name="The Broad Institute Genome Sequencing Platform"/>
            <person name="Cuomo C."/>
            <person name="Litvintseva A."/>
            <person name="Chen Y."/>
            <person name="Heitman J."/>
            <person name="Sun S."/>
            <person name="Springer D."/>
            <person name="Dromer F."/>
            <person name="Young S.K."/>
            <person name="Zeng Q."/>
            <person name="Gargeya S."/>
            <person name="Fitzgerald M."/>
            <person name="Abouelleil A."/>
            <person name="Alvarado L."/>
            <person name="Berlin A.M."/>
            <person name="Chapman S.B."/>
            <person name="Dewar J."/>
            <person name="Goldberg J."/>
            <person name="Griggs A."/>
            <person name="Gujja S."/>
            <person name="Hansen M."/>
            <person name="Howarth C."/>
            <person name="Imamovic A."/>
            <person name="Larimer J."/>
            <person name="McCowan C."/>
            <person name="Murphy C."/>
            <person name="Pearson M."/>
            <person name="Priest M."/>
            <person name="Roberts A."/>
            <person name="Saif S."/>
            <person name="Shea T."/>
            <person name="Sykes S."/>
            <person name="Wortman J."/>
            <person name="Nusbaum C."/>
            <person name="Birren B."/>
        </authorList>
    </citation>
    <scope>NUCLEOTIDE SEQUENCE</scope>
    <source>
        <strain evidence="4">CBS 10117</strain>
    </source>
</reference>
<name>A0AAJ8KID7_9TREE</name>
<accession>A0AAJ8KID7</accession>
<sequence length="1064" mass="114872">MSASPAPAQTSAHSLNSISSSGLSARVPTSPSSLADIAPAHQSVTSGSNDSEVDPTLRMTVPSTSAQSPYRVPISANAIAGPSSKPILNPPAISSKPIPTMRGTKQKPIVIEEKEEGEISDDDDEIIEIKPVPSRPRQPESPRPLLRQPSSPRSARPAPQLSQRISQPLFRGPPPTAPASHLTKNQRKKQEKKARQAAQRFQAAPQYQQYQSQPRHQPQRPYIPPSSQPGAHSPSIAVMADLDDKGKGKAKEIEREDEAEVSLELNDTVGQPTENLSPEDAEQYIDIIRNLIAEGVSPDTLVERGAPREYVMKVCKEIVDGTKKRKALWLETREQTRADSEAPSIPPPEPDKSPSPDIEVMTDNAERTSIGLERIESDNSSQSDGLPTLERMGATLHNSKTINAHPVKIESYKPGQSSSTRLPTKPIPTAPAALLQTEPRAAATRRPPPPHRRGKKRGADEPSEGDVTLDYDGEQTTLAASSLPRKPSFATPVDTSNHFAILDTIPLTPPFSPPHLPNLADALIPPPEPAVPPPPAPPPLTAEQTLQNTLLDTRRKALESMKRRKAAAASKFVPTSQDPLWVSKSKDGSPELQQSIEEQMASIEREVLEAAAAVATMAPALPTTTNDSSVVAEVEEEQMKVDDKEPEEGEITPSSIPTPLPIPDIILPATALPRPPRGVKRAHAEDLNENNATSLPIRALPSAKRRPFGATQRAQRLVLHLDDSDSDSSDDEEAGTQTPLIIHTPNADVDIIERQRMLEEKEASIRKLKDQIAARMAARKSKTKGETSVINGETPMEKTISTGMAESVIDALRPGAAESGIESPIPADVRQLTKDLVRAEAEVEAMEVDPPHEPAPGELQVEMIAANGFTADHALADNVVEDEDQQNAISASAIQQQESPLALPSLHTEKISLSNSNTDAALLPFVQVDTGATPDNDKMCSPAKVFDKALLNSIVLTRLLRSDPSLVACQAEMSGGKCADRSCRDLHLDKGSRPTGGRGKLMICVDEDLLEYLHQILPNEQEEGLLVAYQRAKVETGIQAGMATDNGLSALLTKVQQLLKDQEQ</sequence>
<feature type="compositionally biased region" description="Low complexity" evidence="2">
    <location>
        <begin position="11"/>
        <end position="25"/>
    </location>
</feature>
<feature type="region of interest" description="Disordered" evidence="2">
    <location>
        <begin position="330"/>
        <end position="489"/>
    </location>
</feature>
<proteinExistence type="predicted"/>
<feature type="compositionally biased region" description="Acidic residues" evidence="2">
    <location>
        <begin position="113"/>
        <end position="126"/>
    </location>
</feature>
<dbReference type="Proteomes" id="UP000078595">
    <property type="component" value="Chromosome 1"/>
</dbReference>
<dbReference type="AlphaFoldDB" id="A0AAJ8KID7"/>
<feature type="compositionally biased region" description="Basic and acidic residues" evidence="2">
    <location>
        <begin position="331"/>
        <end position="340"/>
    </location>
</feature>
<feature type="domain" description="Putative zinc-finger" evidence="3">
    <location>
        <begin position="969"/>
        <end position="988"/>
    </location>
</feature>
<dbReference type="InterPro" id="IPR019607">
    <property type="entry name" value="Putative_zinc-finger_domain"/>
</dbReference>
<feature type="region of interest" description="Disordered" evidence="2">
    <location>
        <begin position="1"/>
        <end position="281"/>
    </location>
</feature>
<feature type="region of interest" description="Disordered" evidence="2">
    <location>
        <begin position="638"/>
        <end position="662"/>
    </location>
</feature>
<evidence type="ECO:0000256" key="2">
    <source>
        <dbReference type="SAM" id="MobiDB-lite"/>
    </source>
</evidence>
<dbReference type="GeneID" id="28964313"/>
<feature type="compositionally biased region" description="Pro residues" evidence="2">
    <location>
        <begin position="133"/>
        <end position="142"/>
    </location>
</feature>
<keyword evidence="5" id="KW-1185">Reference proteome</keyword>
<evidence type="ECO:0000313" key="4">
    <source>
        <dbReference type="EMBL" id="WWC58076.1"/>
    </source>
</evidence>
<protein>
    <recommendedName>
        <fullName evidence="3">Putative zinc-finger domain-containing protein</fullName>
    </recommendedName>
</protein>
<feature type="compositionally biased region" description="Polar residues" evidence="2">
    <location>
        <begin position="1"/>
        <end position="10"/>
    </location>
</feature>
<evidence type="ECO:0000259" key="3">
    <source>
        <dbReference type="Pfam" id="PF10650"/>
    </source>
</evidence>
<keyword evidence="1" id="KW-0175">Coiled coil</keyword>
<feature type="compositionally biased region" description="Basic and acidic residues" evidence="2">
    <location>
        <begin position="242"/>
        <end position="254"/>
    </location>
</feature>
<dbReference type="RefSeq" id="XP_065824225.1">
    <property type="nucleotide sequence ID" value="XM_065968153.1"/>
</dbReference>
<gene>
    <name evidence="4" type="ORF">I303_100611</name>
</gene>
<feature type="coiled-coil region" evidence="1">
    <location>
        <begin position="751"/>
        <end position="778"/>
    </location>
</feature>
<dbReference type="KEGG" id="kdj:28964313"/>
<feature type="compositionally biased region" description="Low complexity" evidence="2">
    <location>
        <begin position="143"/>
        <end position="162"/>
    </location>
</feature>
<evidence type="ECO:0000313" key="5">
    <source>
        <dbReference type="Proteomes" id="UP000078595"/>
    </source>
</evidence>